<dbReference type="Gene3D" id="3.40.50.300">
    <property type="entry name" value="P-loop containing nucleotide triphosphate hydrolases"/>
    <property type="match status" value="1"/>
</dbReference>
<dbReference type="PANTHER" id="PTHR30258">
    <property type="entry name" value="TYPE II SECRETION SYSTEM PROTEIN GSPE-RELATED"/>
    <property type="match status" value="1"/>
</dbReference>
<dbReference type="InterPro" id="IPR003593">
    <property type="entry name" value="AAA+_ATPase"/>
</dbReference>
<dbReference type="PANTHER" id="PTHR30258:SF2">
    <property type="entry name" value="COMG OPERON PROTEIN 1"/>
    <property type="match status" value="1"/>
</dbReference>
<evidence type="ECO:0000256" key="2">
    <source>
        <dbReference type="ARBA" id="ARBA00022741"/>
    </source>
</evidence>
<keyword evidence="2" id="KW-0547">Nucleotide-binding</keyword>
<dbReference type="EMBL" id="JBETME010000021">
    <property type="protein sequence ID" value="MES4993812.1"/>
    <property type="molecule type" value="Genomic_DNA"/>
</dbReference>
<evidence type="ECO:0000259" key="4">
    <source>
        <dbReference type="PROSITE" id="PS00662"/>
    </source>
</evidence>
<dbReference type="InterPro" id="IPR027417">
    <property type="entry name" value="P-loop_NTPase"/>
</dbReference>
<keyword evidence="3" id="KW-0067">ATP-binding</keyword>
<sequence length="539" mass="59773">MTNHSPSPQEFLKFLEKTMRITPEETARARSAERQTGQPVDIIVRELGILAEEAIAAELANFLQLEAVVRLPPAKTNELLERLGLDFAMEKAIIPRWNDDGFPVLAVANPLDTEMIAGVRYFFELPFTLEIAPRSVIDDYVRDVRRLTGSGEAVRSVEMAADVDLERLQDIARDAPVVKFVSRIIQKAVDENATDIHLEPDVNSMQVRFRRDGMLGTMEIVSRSLHAGVVSRLKILARLNIAERRLPQDGRLRLAVRGRDVDFRLSVVPSIHGETVVLRILNRETVPLKLGPLGYDVVSVERILEIIRRPNGMVLVTGPTGSGKTTTLYSILTELNRPEVKIFTVEDPVEYRMAGITQLQIDPAIGLTFASALRSVLRQDPDIILVGEIRDRETAEIAIQAALTGHLVLSTLHTNSAIGSFSRLRDMGIEPFLIDATMRGVIGQRLVRCLCPTCTAQEDNTGCMTCSGSGYKGRQAVFEILQMSDSMRRAMMGDASLETLEATAIQEGMTPMRDHAFKLAQDGITTMAEAMRVIELEGH</sequence>
<dbReference type="Proteomes" id="UP001438189">
    <property type="component" value="Unassembled WGS sequence"/>
</dbReference>
<dbReference type="GO" id="GO:0005524">
    <property type="term" value="F:ATP binding"/>
    <property type="evidence" value="ECO:0007669"/>
    <property type="project" value="UniProtKB-KW"/>
</dbReference>
<gene>
    <name evidence="5" type="ORF">ABVB70_26325</name>
</gene>
<dbReference type="Pfam" id="PF05157">
    <property type="entry name" value="MshEN"/>
    <property type="match status" value="1"/>
</dbReference>
<feature type="domain" description="Bacterial type II secretion system protein E" evidence="4">
    <location>
        <begin position="377"/>
        <end position="391"/>
    </location>
</feature>
<dbReference type="PROSITE" id="PS00662">
    <property type="entry name" value="T2SP_E"/>
    <property type="match status" value="1"/>
</dbReference>
<dbReference type="InterPro" id="IPR037257">
    <property type="entry name" value="T2SS_E_N_sf"/>
</dbReference>
<evidence type="ECO:0000313" key="6">
    <source>
        <dbReference type="Proteomes" id="UP001438189"/>
    </source>
</evidence>
<dbReference type="SMART" id="SM00382">
    <property type="entry name" value="AAA"/>
    <property type="match status" value="1"/>
</dbReference>
<comment type="caution">
    <text evidence="5">The sequence shown here is derived from an EMBL/GenBank/DDBJ whole genome shotgun (WGS) entry which is preliminary data.</text>
</comment>
<dbReference type="SUPFAM" id="SSF160246">
    <property type="entry name" value="EspE N-terminal domain-like"/>
    <property type="match status" value="1"/>
</dbReference>
<dbReference type="Pfam" id="PF00437">
    <property type="entry name" value="T2SSE"/>
    <property type="match status" value="1"/>
</dbReference>
<protein>
    <submittedName>
        <fullName evidence="5">GspE/PulE family protein</fullName>
    </submittedName>
</protein>
<dbReference type="RefSeq" id="WP_353574735.1">
    <property type="nucleotide sequence ID" value="NZ_JBETME010000021.1"/>
</dbReference>
<comment type="similarity">
    <text evidence="1">Belongs to the GSP E family.</text>
</comment>
<dbReference type="InterPro" id="IPR001482">
    <property type="entry name" value="T2SS/T4SS_dom"/>
</dbReference>
<organism evidence="5 6">
    <name type="scientific">Agrobacterium radiobacter</name>
    <dbReference type="NCBI Taxonomy" id="362"/>
    <lineage>
        <taxon>Bacteria</taxon>
        <taxon>Pseudomonadati</taxon>
        <taxon>Pseudomonadota</taxon>
        <taxon>Alphaproteobacteria</taxon>
        <taxon>Hyphomicrobiales</taxon>
        <taxon>Rhizobiaceae</taxon>
        <taxon>Rhizobium/Agrobacterium group</taxon>
        <taxon>Agrobacterium</taxon>
        <taxon>Agrobacterium tumefaciens complex</taxon>
    </lineage>
</organism>
<evidence type="ECO:0000256" key="1">
    <source>
        <dbReference type="ARBA" id="ARBA00006611"/>
    </source>
</evidence>
<dbReference type="Gene3D" id="3.30.450.90">
    <property type="match status" value="1"/>
</dbReference>
<dbReference type="Gene3D" id="3.30.300.160">
    <property type="entry name" value="Type II secretion system, protein E, N-terminal domain"/>
    <property type="match status" value="1"/>
</dbReference>
<proteinExistence type="inferred from homology"/>
<name>A0ABD5LV53_AGRRD</name>
<evidence type="ECO:0000313" key="5">
    <source>
        <dbReference type="EMBL" id="MES4993812.1"/>
    </source>
</evidence>
<dbReference type="InterPro" id="IPR007831">
    <property type="entry name" value="T2SS_GspE_N"/>
</dbReference>
<accession>A0ABD5LV53</accession>
<dbReference type="SUPFAM" id="SSF52540">
    <property type="entry name" value="P-loop containing nucleoside triphosphate hydrolases"/>
    <property type="match status" value="1"/>
</dbReference>
<evidence type="ECO:0000256" key="3">
    <source>
        <dbReference type="ARBA" id="ARBA00022840"/>
    </source>
</evidence>
<reference evidence="5 6" key="1">
    <citation type="submission" date="2024-06" db="EMBL/GenBank/DDBJ databases">
        <title>Genome sequencing of Agrobacterium spp. from tobacco in Serbia.</title>
        <authorList>
            <person name="Ilicic R.J."/>
            <person name="Studholme D.J."/>
            <person name="Jelusic A."/>
            <person name="Barac G."/>
            <person name="Bagi F."/>
            <person name="Popovic Milovanovic T."/>
        </authorList>
    </citation>
    <scope>NUCLEOTIDE SEQUENCE [LARGE SCALE GENOMIC DNA]</scope>
    <source>
        <strain evidence="5 6">DA1</strain>
    </source>
</reference>
<dbReference type="CDD" id="cd01129">
    <property type="entry name" value="PulE-GspE-like"/>
    <property type="match status" value="1"/>
</dbReference>
<dbReference type="AlphaFoldDB" id="A0ABD5LV53"/>